<dbReference type="InterPro" id="IPR010611">
    <property type="entry name" value="3D_dom"/>
</dbReference>
<evidence type="ECO:0000256" key="1">
    <source>
        <dbReference type="ARBA" id="ARBA00022729"/>
    </source>
</evidence>
<feature type="chain" id="PRO_5031525685" description="Peptidoglycan-binding protein" evidence="3">
    <location>
        <begin position="27"/>
        <end position="408"/>
    </location>
</feature>
<dbReference type="CDD" id="cd14667">
    <property type="entry name" value="3D_containing_proteins"/>
    <property type="match status" value="1"/>
</dbReference>
<dbReference type="PANTHER" id="PTHR39160">
    <property type="entry name" value="CELL WALL-BINDING PROTEIN YOCH"/>
    <property type="match status" value="1"/>
</dbReference>
<dbReference type="Pfam" id="PF06725">
    <property type="entry name" value="3D"/>
    <property type="match status" value="1"/>
</dbReference>
<dbReference type="AlphaFoldDB" id="A0A7Y0L4I5"/>
<dbReference type="InterPro" id="IPR051933">
    <property type="entry name" value="Resuscitation_pf_RpfB"/>
</dbReference>
<feature type="signal peptide" evidence="3">
    <location>
        <begin position="1"/>
        <end position="26"/>
    </location>
</feature>
<dbReference type="SUPFAM" id="SSF47090">
    <property type="entry name" value="PGBD-like"/>
    <property type="match status" value="2"/>
</dbReference>
<feature type="domain" description="Peptidoglycan binding-like" evidence="4">
    <location>
        <begin position="154"/>
        <end position="205"/>
    </location>
</feature>
<name>A0A7Y0L4I5_9FIRM</name>
<dbReference type="RefSeq" id="WP_169099755.1">
    <property type="nucleotide sequence ID" value="NZ_JABBVZ010000035.1"/>
</dbReference>
<protein>
    <recommendedName>
        <fullName evidence="8">Peptidoglycan-binding protein</fullName>
    </recommendedName>
</protein>
<feature type="compositionally biased region" description="Pro residues" evidence="2">
    <location>
        <begin position="238"/>
        <end position="252"/>
    </location>
</feature>
<dbReference type="InterPro" id="IPR036365">
    <property type="entry name" value="PGBD-like_sf"/>
</dbReference>
<keyword evidence="7" id="KW-1185">Reference proteome</keyword>
<feature type="region of interest" description="Disordered" evidence="2">
    <location>
        <begin position="219"/>
        <end position="288"/>
    </location>
</feature>
<dbReference type="Pfam" id="PF01471">
    <property type="entry name" value="PG_binding_1"/>
    <property type="match status" value="2"/>
</dbReference>
<evidence type="ECO:0000259" key="4">
    <source>
        <dbReference type="Pfam" id="PF01471"/>
    </source>
</evidence>
<dbReference type="GO" id="GO:0004553">
    <property type="term" value="F:hydrolase activity, hydrolyzing O-glycosyl compounds"/>
    <property type="evidence" value="ECO:0007669"/>
    <property type="project" value="InterPro"/>
</dbReference>
<evidence type="ECO:0000313" key="7">
    <source>
        <dbReference type="Proteomes" id="UP000533476"/>
    </source>
</evidence>
<feature type="domain" description="Peptidoglycan binding-like" evidence="4">
    <location>
        <begin position="55"/>
        <end position="105"/>
    </location>
</feature>
<dbReference type="InterPro" id="IPR036908">
    <property type="entry name" value="RlpA-like_sf"/>
</dbReference>
<dbReference type="SUPFAM" id="SSF50685">
    <property type="entry name" value="Barwin-like endoglucanases"/>
    <property type="match status" value="1"/>
</dbReference>
<feature type="domain" description="3D" evidence="5">
    <location>
        <begin position="339"/>
        <end position="407"/>
    </location>
</feature>
<dbReference type="Proteomes" id="UP000533476">
    <property type="component" value="Unassembled WGS sequence"/>
</dbReference>
<reference evidence="6 7" key="1">
    <citation type="submission" date="2020-04" db="EMBL/GenBank/DDBJ databases">
        <authorList>
            <person name="Zhang R."/>
            <person name="Schippers A."/>
        </authorList>
    </citation>
    <scope>NUCLEOTIDE SEQUENCE [LARGE SCALE GENOMIC DNA]</scope>
    <source>
        <strain evidence="6 7">DSM 109850</strain>
    </source>
</reference>
<dbReference type="InterPro" id="IPR059180">
    <property type="entry name" value="3D_YorM"/>
</dbReference>
<dbReference type="GO" id="GO:0019867">
    <property type="term" value="C:outer membrane"/>
    <property type="evidence" value="ECO:0007669"/>
    <property type="project" value="InterPro"/>
</dbReference>
<evidence type="ECO:0000313" key="6">
    <source>
        <dbReference type="EMBL" id="NMP22948.1"/>
    </source>
</evidence>
<dbReference type="PANTHER" id="PTHR39160:SF4">
    <property type="entry name" value="RESUSCITATION-PROMOTING FACTOR RPFB"/>
    <property type="match status" value="1"/>
</dbReference>
<gene>
    <name evidence="6" type="ORF">HIJ39_11375</name>
</gene>
<keyword evidence="1 3" id="KW-0732">Signal</keyword>
<dbReference type="InterPro" id="IPR002477">
    <property type="entry name" value="Peptidoglycan-bd-like"/>
</dbReference>
<dbReference type="GO" id="GO:0009254">
    <property type="term" value="P:peptidoglycan turnover"/>
    <property type="evidence" value="ECO:0007669"/>
    <property type="project" value="InterPro"/>
</dbReference>
<evidence type="ECO:0000256" key="3">
    <source>
        <dbReference type="SAM" id="SignalP"/>
    </source>
</evidence>
<evidence type="ECO:0000256" key="2">
    <source>
        <dbReference type="SAM" id="MobiDB-lite"/>
    </source>
</evidence>
<accession>A0A7Y0L4I5</accession>
<organism evidence="6 7">
    <name type="scientific">Sulfobacillus harzensis</name>
    <dbReference type="NCBI Taxonomy" id="2729629"/>
    <lineage>
        <taxon>Bacteria</taxon>
        <taxon>Bacillati</taxon>
        <taxon>Bacillota</taxon>
        <taxon>Clostridia</taxon>
        <taxon>Eubacteriales</taxon>
        <taxon>Clostridiales Family XVII. Incertae Sedis</taxon>
        <taxon>Sulfobacillus</taxon>
    </lineage>
</organism>
<dbReference type="Gene3D" id="1.10.101.10">
    <property type="entry name" value="PGBD-like superfamily/PGBD"/>
    <property type="match status" value="2"/>
</dbReference>
<comment type="caution">
    <text evidence="6">The sequence shown here is derived from an EMBL/GenBank/DDBJ whole genome shotgun (WGS) entry which is preliminary data.</text>
</comment>
<proteinExistence type="predicted"/>
<sequence length="408" mass="42189">MHIALKPALGASVLGLGLLIGGAAEAQTVPSTAALTSVHPAMRQVLFAGTKGHWVATLQADLNLLGYKAGPIDGVFGPETQAALEAFQRQHGFQPTGVTSPLVWQDILAGLHLVPNVDPQGASAPLSTPSTATLTAWHPAMRQALYPGVKGHWVMTLQADLKDIGYSQVGPVDGIFGPKTEAALEAFQRQHDFIATGVTSPLVWQDILSGFGLTPAVPGTGKFSKPGAGQGPRTAKPAPAPKSTPRAIPSPAPISSGNATGPVLPAHFPTGGTPVAEPSLPNASGGLRGEFTPSVKTIDGRPVLKAYHMVATSYGPSLADNYPYGPTDAFGQPLEDGMVAVDPTVIPLHSIVYVTGYQDNFLPSGGFLGQAMDTGGAIKGDRVDIFINAPENVINDFGVQQVTVYVLG</sequence>
<dbReference type="EMBL" id="JABBVZ010000035">
    <property type="protein sequence ID" value="NMP22948.1"/>
    <property type="molecule type" value="Genomic_DNA"/>
</dbReference>
<dbReference type="Gene3D" id="2.40.40.10">
    <property type="entry name" value="RlpA-like domain"/>
    <property type="match status" value="1"/>
</dbReference>
<dbReference type="InterPro" id="IPR036366">
    <property type="entry name" value="PGBDSf"/>
</dbReference>
<evidence type="ECO:0008006" key="8">
    <source>
        <dbReference type="Google" id="ProtNLM"/>
    </source>
</evidence>
<evidence type="ECO:0000259" key="5">
    <source>
        <dbReference type="Pfam" id="PF06725"/>
    </source>
</evidence>